<name>A0ABT1JQ35_ACTCY</name>
<proteinExistence type="predicted"/>
<evidence type="ECO:0000256" key="2">
    <source>
        <dbReference type="SAM" id="MobiDB-lite"/>
    </source>
</evidence>
<dbReference type="EMBL" id="AUBJ02000001">
    <property type="protein sequence ID" value="MCP2334289.1"/>
    <property type="molecule type" value="Genomic_DNA"/>
</dbReference>
<sequence>MLPSSPRRSPRDIPNLRGRTAVVTGATSGLGHVMARVLAERGAHVVLAVRDLARGRAASAELVGDTEVRQLDLGDLASVRSFAAALAADHHGVDLLVNNAGVGFAGAPPTVEGFEGALGVNHLGHFVLTGLLMPVLERGSGSRVLTVASDFARYGRLDPDRLDTHLSPARAYARSKLANVLFGAELDRLLRDGGSPVRSVLAHPGMTRTPIHGRVTSVVARLAFATPAQLFGRSVEEGARPLLHAAVGPEPEPDVMTGPGAGRRPPSATPLTGRLADRELAARLWAASERLTGVSYPRAVAAPDRGAGRRDDR</sequence>
<evidence type="ECO:0000313" key="3">
    <source>
        <dbReference type="EMBL" id="MCP2334289.1"/>
    </source>
</evidence>
<evidence type="ECO:0000313" key="4">
    <source>
        <dbReference type="Proteomes" id="UP000791080"/>
    </source>
</evidence>
<keyword evidence="4" id="KW-1185">Reference proteome</keyword>
<dbReference type="InterPro" id="IPR036291">
    <property type="entry name" value="NAD(P)-bd_dom_sf"/>
</dbReference>
<dbReference type="PANTHER" id="PTHR43157:SF31">
    <property type="entry name" value="PHOSPHATIDYLINOSITOL-GLYCAN BIOSYNTHESIS CLASS F PROTEIN"/>
    <property type="match status" value="1"/>
</dbReference>
<dbReference type="InterPro" id="IPR002347">
    <property type="entry name" value="SDR_fam"/>
</dbReference>
<evidence type="ECO:0000256" key="1">
    <source>
        <dbReference type="ARBA" id="ARBA00023002"/>
    </source>
</evidence>
<reference evidence="3 4" key="2">
    <citation type="submission" date="2022-06" db="EMBL/GenBank/DDBJ databases">
        <title>Genomic Encyclopedia of Type Strains, Phase I: the one thousand microbial genomes (KMG-I) project.</title>
        <authorList>
            <person name="Kyrpides N."/>
        </authorList>
    </citation>
    <scope>NUCLEOTIDE SEQUENCE [LARGE SCALE GENOMIC DNA]</scope>
    <source>
        <strain evidence="3 4">DSM 43889</strain>
    </source>
</reference>
<dbReference type="PANTHER" id="PTHR43157">
    <property type="entry name" value="PHOSPHATIDYLINOSITOL-GLYCAN BIOSYNTHESIS CLASS F PROTEIN-RELATED"/>
    <property type="match status" value="1"/>
</dbReference>
<gene>
    <name evidence="3" type="ORF">G443_004559</name>
</gene>
<organism evidence="3 4">
    <name type="scientific">Actinoalloteichus caeruleus DSM 43889</name>
    <dbReference type="NCBI Taxonomy" id="1120930"/>
    <lineage>
        <taxon>Bacteria</taxon>
        <taxon>Bacillati</taxon>
        <taxon>Actinomycetota</taxon>
        <taxon>Actinomycetes</taxon>
        <taxon>Pseudonocardiales</taxon>
        <taxon>Pseudonocardiaceae</taxon>
        <taxon>Actinoalloteichus</taxon>
        <taxon>Actinoalloteichus cyanogriseus</taxon>
    </lineage>
</organism>
<protein>
    <submittedName>
        <fullName evidence="3">Short-chain dehydrogenase</fullName>
    </submittedName>
</protein>
<accession>A0ABT1JQ35</accession>
<keyword evidence="1" id="KW-0560">Oxidoreductase</keyword>
<dbReference type="Gene3D" id="3.40.50.720">
    <property type="entry name" value="NAD(P)-binding Rossmann-like Domain"/>
    <property type="match status" value="1"/>
</dbReference>
<dbReference type="Proteomes" id="UP000791080">
    <property type="component" value="Unassembled WGS sequence"/>
</dbReference>
<dbReference type="PRINTS" id="PR00081">
    <property type="entry name" value="GDHRDH"/>
</dbReference>
<dbReference type="Pfam" id="PF00106">
    <property type="entry name" value="adh_short"/>
    <property type="match status" value="1"/>
</dbReference>
<dbReference type="SUPFAM" id="SSF51735">
    <property type="entry name" value="NAD(P)-binding Rossmann-fold domains"/>
    <property type="match status" value="1"/>
</dbReference>
<dbReference type="RefSeq" id="WP_035292713.1">
    <property type="nucleotide sequence ID" value="NZ_AUBJ02000001.1"/>
</dbReference>
<feature type="region of interest" description="Disordered" evidence="2">
    <location>
        <begin position="246"/>
        <end position="272"/>
    </location>
</feature>
<reference evidence="3 4" key="1">
    <citation type="submission" date="2013-07" db="EMBL/GenBank/DDBJ databases">
        <authorList>
            <consortium name="DOE Joint Genome Institute"/>
            <person name="Reeve W."/>
            <person name="Huntemann M."/>
            <person name="Han J."/>
            <person name="Chen A."/>
            <person name="Kyrpides N."/>
            <person name="Mavromatis K."/>
            <person name="Markowitz V."/>
            <person name="Palaniappan K."/>
            <person name="Ivanova N."/>
            <person name="Schaumberg A."/>
            <person name="Pati A."/>
            <person name="Liolios K."/>
            <person name="Nordberg H.P."/>
            <person name="Cantor M.N."/>
            <person name="Hua S.X."/>
            <person name="Woyke T."/>
        </authorList>
    </citation>
    <scope>NUCLEOTIDE SEQUENCE [LARGE SCALE GENOMIC DNA]</scope>
    <source>
        <strain evidence="3 4">DSM 43889</strain>
    </source>
</reference>
<comment type="caution">
    <text evidence="3">The sequence shown here is derived from an EMBL/GenBank/DDBJ whole genome shotgun (WGS) entry which is preliminary data.</text>
</comment>